<name>A0A0F9JEJ2_9ZZZZ</name>
<organism evidence="1">
    <name type="scientific">marine sediment metagenome</name>
    <dbReference type="NCBI Taxonomy" id="412755"/>
    <lineage>
        <taxon>unclassified sequences</taxon>
        <taxon>metagenomes</taxon>
        <taxon>ecological metagenomes</taxon>
    </lineage>
</organism>
<proteinExistence type="predicted"/>
<dbReference type="AlphaFoldDB" id="A0A0F9JEJ2"/>
<accession>A0A0F9JEJ2</accession>
<evidence type="ECO:0000313" key="1">
    <source>
        <dbReference type="EMBL" id="KKM68033.1"/>
    </source>
</evidence>
<reference evidence="1" key="1">
    <citation type="journal article" date="2015" name="Nature">
        <title>Complex archaea that bridge the gap between prokaryotes and eukaryotes.</title>
        <authorList>
            <person name="Spang A."/>
            <person name="Saw J.H."/>
            <person name="Jorgensen S.L."/>
            <person name="Zaremba-Niedzwiedzka K."/>
            <person name="Martijn J."/>
            <person name="Lind A.E."/>
            <person name="van Eijk R."/>
            <person name="Schleper C."/>
            <person name="Guy L."/>
            <person name="Ettema T.J."/>
        </authorList>
    </citation>
    <scope>NUCLEOTIDE SEQUENCE</scope>
</reference>
<protein>
    <submittedName>
        <fullName evidence="1">Uncharacterized protein</fullName>
    </submittedName>
</protein>
<dbReference type="EMBL" id="LAZR01010243">
    <property type="protein sequence ID" value="KKM68033.1"/>
    <property type="molecule type" value="Genomic_DNA"/>
</dbReference>
<sequence length="175" mass="18754">MSSQTIELVLKVLEIAGPIIAQVPTLGAKWIKNRDEVAGMVREGREPTPQEHARLTREMHFLTESLGAALATAEDTFEDSEDSEDSEVQALASEPAEVADVVEAAVTVAAEVADAVEVLEEVADDSDAGTLDPSDEFEVEAETVSVETVDDTVEKVVDAFAEEEAPVEVDVEVEE</sequence>
<comment type="caution">
    <text evidence="1">The sequence shown here is derived from an EMBL/GenBank/DDBJ whole genome shotgun (WGS) entry which is preliminary data.</text>
</comment>
<gene>
    <name evidence="1" type="ORF">LCGC14_1465020</name>
</gene>